<organism evidence="2 3">
    <name type="scientific">Trichomalopsis sarcophagae</name>
    <dbReference type="NCBI Taxonomy" id="543379"/>
    <lineage>
        <taxon>Eukaryota</taxon>
        <taxon>Metazoa</taxon>
        <taxon>Ecdysozoa</taxon>
        <taxon>Arthropoda</taxon>
        <taxon>Hexapoda</taxon>
        <taxon>Insecta</taxon>
        <taxon>Pterygota</taxon>
        <taxon>Neoptera</taxon>
        <taxon>Endopterygota</taxon>
        <taxon>Hymenoptera</taxon>
        <taxon>Apocrita</taxon>
        <taxon>Proctotrupomorpha</taxon>
        <taxon>Chalcidoidea</taxon>
        <taxon>Pteromalidae</taxon>
        <taxon>Pteromalinae</taxon>
        <taxon>Trichomalopsis</taxon>
    </lineage>
</organism>
<feature type="non-terminal residue" evidence="2">
    <location>
        <position position="135"/>
    </location>
</feature>
<dbReference type="AlphaFoldDB" id="A0A232EKW6"/>
<accession>A0A232EKW6</accession>
<evidence type="ECO:0000256" key="1">
    <source>
        <dbReference type="SAM" id="MobiDB-lite"/>
    </source>
</evidence>
<feature type="non-terminal residue" evidence="2">
    <location>
        <position position="1"/>
    </location>
</feature>
<evidence type="ECO:0000313" key="2">
    <source>
        <dbReference type="EMBL" id="OXU18997.1"/>
    </source>
</evidence>
<feature type="region of interest" description="Disordered" evidence="1">
    <location>
        <begin position="79"/>
        <end position="106"/>
    </location>
</feature>
<dbReference type="Proteomes" id="UP000215335">
    <property type="component" value="Unassembled WGS sequence"/>
</dbReference>
<evidence type="ECO:0000313" key="3">
    <source>
        <dbReference type="Proteomes" id="UP000215335"/>
    </source>
</evidence>
<protein>
    <submittedName>
        <fullName evidence="2">Uncharacterized protein</fullName>
    </submittedName>
</protein>
<gene>
    <name evidence="2" type="ORF">TSAR_015823</name>
</gene>
<dbReference type="EMBL" id="NNAY01003694">
    <property type="protein sequence ID" value="OXU18997.1"/>
    <property type="molecule type" value="Genomic_DNA"/>
</dbReference>
<sequence length="135" mass="16465">RKKYSETNEFRESCFQKLARFVLNDPNNPEILDKNSYKFYMFRNGIYGGEVKRNNMNIIQRKRMNDLIKNIDLIRLEKKRNKDRKSSMSVKRLQNKRKKDQVDYRNAIRLEKKRMKVRVENMDEDSAEKKKARNV</sequence>
<comment type="caution">
    <text evidence="2">The sequence shown here is derived from an EMBL/GenBank/DDBJ whole genome shotgun (WGS) entry which is preliminary data.</text>
</comment>
<reference evidence="2 3" key="1">
    <citation type="journal article" date="2017" name="Curr. Biol.">
        <title>The Evolution of Venom by Co-option of Single-Copy Genes.</title>
        <authorList>
            <person name="Martinson E.O."/>
            <person name="Mrinalini"/>
            <person name="Kelkar Y.D."/>
            <person name="Chang C.H."/>
            <person name="Werren J.H."/>
        </authorList>
    </citation>
    <scope>NUCLEOTIDE SEQUENCE [LARGE SCALE GENOMIC DNA]</scope>
    <source>
        <strain evidence="2 3">Alberta</strain>
        <tissue evidence="2">Whole body</tissue>
    </source>
</reference>
<name>A0A232EKW6_9HYME</name>
<proteinExistence type="predicted"/>
<keyword evidence="3" id="KW-1185">Reference proteome</keyword>